<dbReference type="PANTHER" id="PTHR48022">
    <property type="entry name" value="PLASTIDIC GLUCOSE TRANSPORTER 4"/>
    <property type="match status" value="1"/>
</dbReference>
<dbReference type="InterPro" id="IPR005828">
    <property type="entry name" value="MFS_sugar_transport-like"/>
</dbReference>
<evidence type="ECO:0000313" key="12">
    <source>
        <dbReference type="Proteomes" id="UP000030653"/>
    </source>
</evidence>
<comment type="subcellular location">
    <subcellularLocation>
        <location evidence="1">Membrane</location>
        <topology evidence="1">Multi-pass membrane protein</topology>
    </subcellularLocation>
</comment>
<dbReference type="OMA" id="WLTMWGK"/>
<dbReference type="InterPro" id="IPR003663">
    <property type="entry name" value="Sugar/inositol_transpt"/>
</dbReference>
<feature type="transmembrane region" description="Helical" evidence="9">
    <location>
        <begin position="164"/>
        <end position="186"/>
    </location>
</feature>
<keyword evidence="4 9" id="KW-0812">Transmembrane</keyword>
<evidence type="ECO:0000256" key="5">
    <source>
        <dbReference type="ARBA" id="ARBA00022989"/>
    </source>
</evidence>
<comment type="similarity">
    <text evidence="2 8">Belongs to the major facilitator superfamily. Sugar transporter (TC 2.A.1.1) family.</text>
</comment>
<dbReference type="RefSeq" id="XP_040624371.1">
    <property type="nucleotide sequence ID" value="XM_040769327.1"/>
</dbReference>
<feature type="transmembrane region" description="Helical" evidence="9">
    <location>
        <begin position="98"/>
        <end position="120"/>
    </location>
</feature>
<reference evidence="11 12" key="1">
    <citation type="journal article" date="2012" name="Science">
        <title>The Paleozoic origin of enzymatic lignin decomposition reconstructed from 31 fungal genomes.</title>
        <authorList>
            <person name="Floudas D."/>
            <person name="Binder M."/>
            <person name="Riley R."/>
            <person name="Barry K."/>
            <person name="Blanchette R.A."/>
            <person name="Henrissat B."/>
            <person name="Martinez A.T."/>
            <person name="Otillar R."/>
            <person name="Spatafora J.W."/>
            <person name="Yadav J.S."/>
            <person name="Aerts A."/>
            <person name="Benoit I."/>
            <person name="Boyd A."/>
            <person name="Carlson A."/>
            <person name="Copeland A."/>
            <person name="Coutinho P.M."/>
            <person name="de Vries R.P."/>
            <person name="Ferreira P."/>
            <person name="Findley K."/>
            <person name="Foster B."/>
            <person name="Gaskell J."/>
            <person name="Glotzer D."/>
            <person name="Gorecki P."/>
            <person name="Heitman J."/>
            <person name="Hesse C."/>
            <person name="Hori C."/>
            <person name="Igarashi K."/>
            <person name="Jurgens J.A."/>
            <person name="Kallen N."/>
            <person name="Kersten P."/>
            <person name="Kohler A."/>
            <person name="Kuees U."/>
            <person name="Kumar T.K.A."/>
            <person name="Kuo A."/>
            <person name="LaButti K."/>
            <person name="Larrondo L.F."/>
            <person name="Lindquist E."/>
            <person name="Ling A."/>
            <person name="Lombard V."/>
            <person name="Lucas S."/>
            <person name="Lundell T."/>
            <person name="Martin R."/>
            <person name="McLaughlin D.J."/>
            <person name="Morgenstern I."/>
            <person name="Morin E."/>
            <person name="Murat C."/>
            <person name="Nagy L.G."/>
            <person name="Nolan M."/>
            <person name="Ohm R.A."/>
            <person name="Patyshakuliyeva A."/>
            <person name="Rokas A."/>
            <person name="Ruiz-Duenas F.J."/>
            <person name="Sabat G."/>
            <person name="Salamov A."/>
            <person name="Samejima M."/>
            <person name="Schmutz J."/>
            <person name="Slot J.C."/>
            <person name="St John F."/>
            <person name="Stenlid J."/>
            <person name="Sun H."/>
            <person name="Sun S."/>
            <person name="Syed K."/>
            <person name="Tsang A."/>
            <person name="Wiebenga A."/>
            <person name="Young D."/>
            <person name="Pisabarro A."/>
            <person name="Eastwood D.C."/>
            <person name="Martin F."/>
            <person name="Cullen D."/>
            <person name="Grigoriev I.V."/>
            <person name="Hibbett D.S."/>
        </authorList>
    </citation>
    <scope>NUCLEOTIDE SEQUENCE [LARGE SCALE GENOMIC DNA]</scope>
    <source>
        <strain evidence="11 12">DJM-731 SS1</strain>
    </source>
</reference>
<dbReference type="GO" id="GO:0016020">
    <property type="term" value="C:membrane"/>
    <property type="evidence" value="ECO:0007669"/>
    <property type="project" value="UniProtKB-SubCell"/>
</dbReference>
<evidence type="ECO:0000256" key="8">
    <source>
        <dbReference type="RuleBase" id="RU003346"/>
    </source>
</evidence>
<evidence type="ECO:0000256" key="7">
    <source>
        <dbReference type="ARBA" id="ARBA00049119"/>
    </source>
</evidence>
<organism evidence="11 12">
    <name type="scientific">Dacryopinax primogenitus (strain DJM 731)</name>
    <name type="common">Brown rot fungus</name>
    <dbReference type="NCBI Taxonomy" id="1858805"/>
    <lineage>
        <taxon>Eukaryota</taxon>
        <taxon>Fungi</taxon>
        <taxon>Dikarya</taxon>
        <taxon>Basidiomycota</taxon>
        <taxon>Agaricomycotina</taxon>
        <taxon>Dacrymycetes</taxon>
        <taxon>Dacrymycetales</taxon>
        <taxon>Dacrymycetaceae</taxon>
        <taxon>Dacryopinax</taxon>
    </lineage>
</organism>
<dbReference type="OrthoDB" id="6133115at2759"/>
<evidence type="ECO:0000259" key="10">
    <source>
        <dbReference type="PROSITE" id="PS50850"/>
    </source>
</evidence>
<feature type="transmembrane region" description="Helical" evidence="9">
    <location>
        <begin position="390"/>
        <end position="412"/>
    </location>
</feature>
<dbReference type="GO" id="GO:0005351">
    <property type="term" value="F:carbohydrate:proton symporter activity"/>
    <property type="evidence" value="ECO:0007669"/>
    <property type="project" value="TreeGrafter"/>
</dbReference>
<dbReference type="InterPro" id="IPR020846">
    <property type="entry name" value="MFS_dom"/>
</dbReference>
<proteinExistence type="inferred from homology"/>
<evidence type="ECO:0000256" key="6">
    <source>
        <dbReference type="ARBA" id="ARBA00023136"/>
    </source>
</evidence>
<accession>M5FQ17</accession>
<feature type="transmembrane region" description="Helical" evidence="9">
    <location>
        <begin position="464"/>
        <end position="485"/>
    </location>
</feature>
<gene>
    <name evidence="11" type="ORF">DACRYDRAFT_112009</name>
</gene>
<feature type="domain" description="Major facilitator superfamily (MFS) profile" evidence="10">
    <location>
        <begin position="70"/>
        <end position="513"/>
    </location>
</feature>
<name>M5FQ17_DACPD</name>
<sequence>MATPQATLPTPTEVFEDEHKESFGSDEVVAAHIVVKEGAVVAGGNIDYARLEAEYKWKAWSWNAIRLYICLVIPYCCSMANGFDGSIMSTINTMSQYLGYFGLHEVGASTSIVFSIYNVGNMVGAPFSGIATEKLGRRGGMFLYAFFVWIGIGLIVGAKTQAMFIGGRFVLGFGIAFATCAAPTYATEITPPTWRGRLAGLYNTFYQVGSVVVTGIMVSSTNFTSSWAFRLPLLLQLIPACIVGLFVFMPFIKESPRWLMAHGREEEALKIIIDFHADGDPNHPIVELEMREIRASLAEEDMLKQEWWDWSCLWKNTEFRWRSWMMVIMSFFGQWSGNGLGYFTPVLYENVGITDQNRRVVLSFIGTFISWFGAVSGAATTDWFGRRGRLIWGTLVLCITLALITLLTGLYGSTGVHNIAGSNAAIAFINLFSGFFSFAYTPLQSLYCAECLHYTQRAKGMAMHGFLGNVALFVNTYGIPIALANIGYKTYLMYVGWTALEVVVWYFFAVETRGFTIEELDEIFKSPNPIRASMRRVKLKVNRGHLEKVDGETDTPSAA</sequence>
<dbReference type="HOGENOM" id="CLU_001265_30_13_1"/>
<feature type="transmembrane region" description="Helical" evidence="9">
    <location>
        <begin position="324"/>
        <end position="348"/>
    </location>
</feature>
<dbReference type="EMBL" id="JH795877">
    <property type="protein sequence ID" value="EJT97473.1"/>
    <property type="molecule type" value="Genomic_DNA"/>
</dbReference>
<evidence type="ECO:0000256" key="3">
    <source>
        <dbReference type="ARBA" id="ARBA00022448"/>
    </source>
</evidence>
<dbReference type="Proteomes" id="UP000030653">
    <property type="component" value="Unassembled WGS sequence"/>
</dbReference>
<feature type="transmembrane region" description="Helical" evidence="9">
    <location>
        <begin position="141"/>
        <end position="158"/>
    </location>
</feature>
<dbReference type="Pfam" id="PF00083">
    <property type="entry name" value="Sugar_tr"/>
    <property type="match status" value="1"/>
</dbReference>
<feature type="transmembrane region" description="Helical" evidence="9">
    <location>
        <begin position="424"/>
        <end position="443"/>
    </location>
</feature>
<protein>
    <submittedName>
        <fullName evidence="11">General substrate transporter</fullName>
    </submittedName>
</protein>
<dbReference type="InterPro" id="IPR050360">
    <property type="entry name" value="MFS_Sugar_Transporters"/>
</dbReference>
<feature type="transmembrane region" description="Helical" evidence="9">
    <location>
        <begin position="491"/>
        <end position="510"/>
    </location>
</feature>
<feature type="transmembrane region" description="Helical" evidence="9">
    <location>
        <begin position="231"/>
        <end position="252"/>
    </location>
</feature>
<evidence type="ECO:0000256" key="2">
    <source>
        <dbReference type="ARBA" id="ARBA00010992"/>
    </source>
</evidence>
<feature type="transmembrane region" description="Helical" evidence="9">
    <location>
        <begin position="198"/>
        <end position="219"/>
    </location>
</feature>
<dbReference type="AlphaFoldDB" id="M5FQ17"/>
<keyword evidence="6 9" id="KW-0472">Membrane</keyword>
<comment type="catalytic activity">
    <reaction evidence="7">
        <text>myo-inositol(out) + H(+)(out) = myo-inositol(in) + H(+)(in)</text>
        <dbReference type="Rhea" id="RHEA:60364"/>
        <dbReference type="ChEBI" id="CHEBI:15378"/>
        <dbReference type="ChEBI" id="CHEBI:17268"/>
    </reaction>
</comment>
<dbReference type="FunFam" id="1.20.1250.20:FF:000134">
    <property type="entry name" value="MFS sugar transporter protein"/>
    <property type="match status" value="1"/>
</dbReference>
<keyword evidence="12" id="KW-1185">Reference proteome</keyword>
<dbReference type="GeneID" id="63684389"/>
<dbReference type="Gene3D" id="1.20.1250.20">
    <property type="entry name" value="MFS general substrate transporter like domains"/>
    <property type="match status" value="1"/>
</dbReference>
<evidence type="ECO:0000256" key="1">
    <source>
        <dbReference type="ARBA" id="ARBA00004141"/>
    </source>
</evidence>
<dbReference type="InterPro" id="IPR036259">
    <property type="entry name" value="MFS_trans_sf"/>
</dbReference>
<dbReference type="SUPFAM" id="SSF103473">
    <property type="entry name" value="MFS general substrate transporter"/>
    <property type="match status" value="1"/>
</dbReference>
<keyword evidence="5 9" id="KW-1133">Transmembrane helix</keyword>
<dbReference type="PROSITE" id="PS50850">
    <property type="entry name" value="MFS"/>
    <property type="match status" value="1"/>
</dbReference>
<keyword evidence="3 8" id="KW-0813">Transport</keyword>
<evidence type="ECO:0000256" key="9">
    <source>
        <dbReference type="SAM" id="Phobius"/>
    </source>
</evidence>
<dbReference type="NCBIfam" id="TIGR00879">
    <property type="entry name" value="SP"/>
    <property type="match status" value="1"/>
</dbReference>
<feature type="transmembrane region" description="Helical" evidence="9">
    <location>
        <begin position="360"/>
        <end position="378"/>
    </location>
</feature>
<evidence type="ECO:0000313" key="11">
    <source>
        <dbReference type="EMBL" id="EJT97473.1"/>
    </source>
</evidence>
<evidence type="ECO:0000256" key="4">
    <source>
        <dbReference type="ARBA" id="ARBA00022692"/>
    </source>
</evidence>
<dbReference type="PANTHER" id="PTHR48022:SF79">
    <property type="entry name" value="LACTOSE PERMEASE, PUTATIVE (AFU_ORTHOLOGUE AFUA_6G01860)-RELATED"/>
    <property type="match status" value="1"/>
</dbReference>